<comment type="caution">
    <text evidence="9">The sequence shown here is derived from an EMBL/GenBank/DDBJ whole genome shotgun (WGS) entry which is preliminary data.</text>
</comment>
<evidence type="ECO:0000256" key="5">
    <source>
        <dbReference type="ARBA" id="ARBA00022692"/>
    </source>
</evidence>
<feature type="transmembrane region" description="Helical" evidence="8">
    <location>
        <begin position="250"/>
        <end position="268"/>
    </location>
</feature>
<evidence type="ECO:0000256" key="2">
    <source>
        <dbReference type="ARBA" id="ARBA00005275"/>
    </source>
</evidence>
<dbReference type="NCBIfam" id="NF037994">
    <property type="entry name" value="DcuC_1"/>
    <property type="match status" value="1"/>
</dbReference>
<dbReference type="GO" id="GO:0005886">
    <property type="term" value="C:plasma membrane"/>
    <property type="evidence" value="ECO:0007669"/>
    <property type="project" value="UniProtKB-SubCell"/>
</dbReference>
<keyword evidence="3" id="KW-0813">Transport</keyword>
<feature type="transmembrane region" description="Helical" evidence="8">
    <location>
        <begin position="6"/>
        <end position="22"/>
    </location>
</feature>
<dbReference type="Proteomes" id="UP000429958">
    <property type="component" value="Unassembled WGS sequence"/>
</dbReference>
<evidence type="ECO:0000256" key="7">
    <source>
        <dbReference type="ARBA" id="ARBA00023136"/>
    </source>
</evidence>
<evidence type="ECO:0000313" key="10">
    <source>
        <dbReference type="Proteomes" id="UP000429958"/>
    </source>
</evidence>
<evidence type="ECO:0000313" key="9">
    <source>
        <dbReference type="EMBL" id="MSS35370.1"/>
    </source>
</evidence>
<proteinExistence type="inferred from homology"/>
<protein>
    <submittedName>
        <fullName evidence="9">TRAP transporter large permease subunit</fullName>
    </submittedName>
</protein>
<sequence>MYDVMFVLLTVLFIVIAAVMILKKMDSKLVFFFVGTAALLVVTFLTGESVLGDNTTGNLYLDVVDVIRTKFISTVQGTGIRLMVVASYVMLMNHMGASKVLAAAVGRVLVKLKSPYLILGGVFAAGCLLKIFITSQVSLGLLFMATIFPILVSLGVSKLSAAVVLITIGMMDYGPNDSSAIFGATEVLGVTPMEFFLHYEGYVCAAVILVMAVFYAMYFKYMDKKEFGNSAATQNAQELAFSPRDYGVPVFYGLFPLIPLVLVIAFSFTSVSMDIITANLVGFFVVFICDLIVTKNTAKIGDNLKKVFEWMGSYFTTVVVLMVAAAVFAEAIKQMKGIDIITGWISHMTGATVIAMIMLSLIILATALLTGSGQAPWMAFGPLTPGIAKILGIETAALAIPMHLTGGIARCCSPFCAAVIAISGVAEVEIKDVIKRNMVPMIAAYIMNLVATYIIFVAL</sequence>
<feature type="transmembrane region" description="Helical" evidence="8">
    <location>
        <begin position="201"/>
        <end position="219"/>
    </location>
</feature>
<evidence type="ECO:0000256" key="4">
    <source>
        <dbReference type="ARBA" id="ARBA00022475"/>
    </source>
</evidence>
<evidence type="ECO:0000256" key="8">
    <source>
        <dbReference type="SAM" id="Phobius"/>
    </source>
</evidence>
<name>A0A7X2NIF5_9CLOT</name>
<organism evidence="9 10">
    <name type="scientific">Clostridium porci</name>
    <dbReference type="NCBI Taxonomy" id="2605778"/>
    <lineage>
        <taxon>Bacteria</taxon>
        <taxon>Bacillati</taxon>
        <taxon>Bacillota</taxon>
        <taxon>Clostridia</taxon>
        <taxon>Eubacteriales</taxon>
        <taxon>Clostridiaceae</taxon>
        <taxon>Clostridium</taxon>
    </lineage>
</organism>
<dbReference type="RefSeq" id="WP_154470766.1">
    <property type="nucleotide sequence ID" value="NZ_VUMD01000001.1"/>
</dbReference>
<feature type="transmembrane region" description="Helical" evidence="8">
    <location>
        <begin position="313"/>
        <end position="332"/>
    </location>
</feature>
<dbReference type="InterPro" id="IPR004669">
    <property type="entry name" value="C4_dicarb_anaerob_car"/>
</dbReference>
<evidence type="ECO:0000256" key="6">
    <source>
        <dbReference type="ARBA" id="ARBA00022989"/>
    </source>
</evidence>
<comment type="similarity">
    <text evidence="2">Belongs to the DcuC/DcuD transporter (TC 2.A.61) family.</text>
</comment>
<evidence type="ECO:0000256" key="3">
    <source>
        <dbReference type="ARBA" id="ARBA00022448"/>
    </source>
</evidence>
<dbReference type="PANTHER" id="PTHR42002">
    <property type="entry name" value="ANAEROBIC C4-DICARBOXYLATE TRANSPORTER DCUC-RELATED"/>
    <property type="match status" value="1"/>
</dbReference>
<dbReference type="NCBIfam" id="TIGR00771">
    <property type="entry name" value="DcuC"/>
    <property type="match status" value="1"/>
</dbReference>
<feature type="transmembrane region" description="Helical" evidence="8">
    <location>
        <begin position="29"/>
        <end position="51"/>
    </location>
</feature>
<feature type="transmembrane region" description="Helical" evidence="8">
    <location>
        <begin position="275"/>
        <end position="293"/>
    </location>
</feature>
<feature type="transmembrane region" description="Helical" evidence="8">
    <location>
        <begin position="407"/>
        <end position="426"/>
    </location>
</feature>
<feature type="transmembrane region" description="Helical" evidence="8">
    <location>
        <begin position="438"/>
        <end position="458"/>
    </location>
</feature>
<keyword evidence="6 8" id="KW-1133">Transmembrane helix</keyword>
<evidence type="ECO:0000256" key="1">
    <source>
        <dbReference type="ARBA" id="ARBA00004651"/>
    </source>
</evidence>
<dbReference type="PANTHER" id="PTHR42002:SF2">
    <property type="entry name" value="ANAEROBIC C4-DICARBOXYLATE TRANSPORTER DCUC-RELATED"/>
    <property type="match status" value="1"/>
</dbReference>
<dbReference type="AlphaFoldDB" id="A0A7X2NIF5"/>
<keyword evidence="7 8" id="KW-0472">Membrane</keyword>
<dbReference type="InterPro" id="IPR018385">
    <property type="entry name" value="C4_dicarb_anaerob_car-like"/>
</dbReference>
<feature type="transmembrane region" description="Helical" evidence="8">
    <location>
        <begin position="116"/>
        <end position="133"/>
    </location>
</feature>
<dbReference type="EMBL" id="VUMD01000001">
    <property type="protein sequence ID" value="MSS35370.1"/>
    <property type="molecule type" value="Genomic_DNA"/>
</dbReference>
<keyword evidence="5 8" id="KW-0812">Transmembrane</keyword>
<accession>A0A7X2NIF5</accession>
<dbReference type="GO" id="GO:0015556">
    <property type="term" value="F:C4-dicarboxylate transmembrane transporter activity"/>
    <property type="evidence" value="ECO:0007669"/>
    <property type="project" value="InterPro"/>
</dbReference>
<reference evidence="9 10" key="1">
    <citation type="submission" date="2019-08" db="EMBL/GenBank/DDBJ databases">
        <title>In-depth cultivation of the pig gut microbiome towards novel bacterial diversity and tailored functional studies.</title>
        <authorList>
            <person name="Wylensek D."/>
            <person name="Hitch T.C.A."/>
            <person name="Clavel T."/>
        </authorList>
    </citation>
    <scope>NUCLEOTIDE SEQUENCE [LARGE SCALE GENOMIC DNA]</scope>
    <source>
        <strain evidence="9 10">WCA-389-WT-23D1</strain>
    </source>
</reference>
<dbReference type="Pfam" id="PF03606">
    <property type="entry name" value="DcuC"/>
    <property type="match status" value="1"/>
</dbReference>
<feature type="transmembrane region" description="Helical" evidence="8">
    <location>
        <begin position="344"/>
        <end position="369"/>
    </location>
</feature>
<gene>
    <name evidence="9" type="ORF">FYJ39_01905</name>
</gene>
<feature type="transmembrane region" description="Helical" evidence="8">
    <location>
        <begin position="71"/>
        <end position="91"/>
    </location>
</feature>
<feature type="transmembrane region" description="Helical" evidence="8">
    <location>
        <begin position="139"/>
        <end position="168"/>
    </location>
</feature>
<comment type="subcellular location">
    <subcellularLocation>
        <location evidence="1">Cell membrane</location>
        <topology evidence="1">Multi-pass membrane protein</topology>
    </subcellularLocation>
</comment>
<keyword evidence="10" id="KW-1185">Reference proteome</keyword>
<keyword evidence="4" id="KW-1003">Cell membrane</keyword>